<comment type="caution">
    <text evidence="2">The sequence shown here is derived from an EMBL/GenBank/DDBJ whole genome shotgun (WGS) entry which is preliminary data.</text>
</comment>
<evidence type="ECO:0000313" key="2">
    <source>
        <dbReference type="EMBL" id="TGL59385.1"/>
    </source>
</evidence>
<proteinExistence type="predicted"/>
<keyword evidence="3" id="KW-1185">Reference proteome</keyword>
<gene>
    <name evidence="2" type="ORF">EHQ58_09080</name>
</gene>
<reference evidence="2" key="1">
    <citation type="journal article" date="2019" name="PLoS Negl. Trop. Dis.">
        <title>Revisiting the worldwide diversity of Leptospira species in the environment.</title>
        <authorList>
            <person name="Vincent A.T."/>
            <person name="Schiettekatte O."/>
            <person name="Bourhy P."/>
            <person name="Veyrier F.J."/>
            <person name="Picardeau M."/>
        </authorList>
    </citation>
    <scope>NUCLEOTIDE SEQUENCE [LARGE SCALE GENOMIC DNA]</scope>
    <source>
        <strain evidence="2">201702476</strain>
    </source>
</reference>
<dbReference type="Pfam" id="PF18480">
    <property type="entry name" value="DUF5615"/>
    <property type="match status" value="1"/>
</dbReference>
<evidence type="ECO:0000259" key="1">
    <source>
        <dbReference type="Pfam" id="PF18480"/>
    </source>
</evidence>
<dbReference type="AlphaFoldDB" id="A0A4V3JRB5"/>
<dbReference type="EMBL" id="RQGD01000024">
    <property type="protein sequence ID" value="TGL59385.1"/>
    <property type="molecule type" value="Genomic_DNA"/>
</dbReference>
<accession>A0A4V3JRB5</accession>
<protein>
    <recommendedName>
        <fullName evidence="1">DUF5615 domain-containing protein</fullName>
    </recommendedName>
</protein>
<feature type="domain" description="DUF5615" evidence="1">
    <location>
        <begin position="1"/>
        <end position="107"/>
    </location>
</feature>
<sequence length="110" mass="13007">MKLFFDTNLSNALPEILKESYPDSTHAEFNDLDERDDRDIWEFCKKNIFIIDTKDKDFMDYSLLYGSPPKVILIRTGNCPTEIVKDLLILNYEMIKDFYQSAKINCLFLH</sequence>
<dbReference type="Proteomes" id="UP000297693">
    <property type="component" value="Unassembled WGS sequence"/>
</dbReference>
<dbReference type="InterPro" id="IPR041049">
    <property type="entry name" value="DUF5615"/>
</dbReference>
<name>A0A4V3JRB5_9LEPT</name>
<evidence type="ECO:0000313" key="3">
    <source>
        <dbReference type="Proteomes" id="UP000297693"/>
    </source>
</evidence>
<dbReference type="RefSeq" id="WP_135623573.1">
    <property type="nucleotide sequence ID" value="NZ_RQGD01000024.1"/>
</dbReference>
<dbReference type="OrthoDB" id="334367at2"/>
<organism evidence="2 3">
    <name type="scientific">Leptospira ognonensis</name>
    <dbReference type="NCBI Taxonomy" id="2484945"/>
    <lineage>
        <taxon>Bacteria</taxon>
        <taxon>Pseudomonadati</taxon>
        <taxon>Spirochaetota</taxon>
        <taxon>Spirochaetia</taxon>
        <taxon>Leptospirales</taxon>
        <taxon>Leptospiraceae</taxon>
        <taxon>Leptospira</taxon>
    </lineage>
</organism>